<proteinExistence type="inferred from homology"/>
<dbReference type="InterPro" id="IPR027417">
    <property type="entry name" value="P-loop_NTPase"/>
</dbReference>
<protein>
    <recommendedName>
        <fullName evidence="3 9">Gluconokinase</fullName>
        <ecNumber evidence="3 9">2.7.1.12</ecNumber>
    </recommendedName>
</protein>
<evidence type="ECO:0000256" key="7">
    <source>
        <dbReference type="ARBA" id="ARBA00022840"/>
    </source>
</evidence>
<dbReference type="InterPro" id="IPR006001">
    <property type="entry name" value="Therm_gnt_kin"/>
</dbReference>
<evidence type="ECO:0000313" key="11">
    <source>
        <dbReference type="Proteomes" id="UP000565724"/>
    </source>
</evidence>
<dbReference type="NCBIfam" id="TIGR01313">
    <property type="entry name" value="therm_gnt_kin"/>
    <property type="match status" value="1"/>
</dbReference>
<dbReference type="Proteomes" id="UP000565724">
    <property type="component" value="Unassembled WGS sequence"/>
</dbReference>
<dbReference type="CDD" id="cd02021">
    <property type="entry name" value="GntK"/>
    <property type="match status" value="1"/>
</dbReference>
<sequence length="160" mass="16899">MGVSGTGKSTTALLLAERLGIPLIEGDDLHPPANVESMRAGRALTDDDRGPWLRAIRDAMTAAGGSTVVTCSSLRRSYRDVLRTAQGRVRFVHLVVPPDELARRLAERTGHFMPATLLASQLAALEPLTADEDGVDVPVTGPPAAIADEALRLLGRPASS</sequence>
<keyword evidence="7 9" id="KW-0067">ATP-binding</keyword>
<evidence type="ECO:0000256" key="5">
    <source>
        <dbReference type="ARBA" id="ARBA00022741"/>
    </source>
</evidence>
<evidence type="ECO:0000256" key="1">
    <source>
        <dbReference type="ARBA" id="ARBA00004761"/>
    </source>
</evidence>
<keyword evidence="6 9" id="KW-0418">Kinase</keyword>
<keyword evidence="4 9" id="KW-0808">Transferase</keyword>
<evidence type="ECO:0000256" key="3">
    <source>
        <dbReference type="ARBA" id="ARBA00012054"/>
    </source>
</evidence>
<dbReference type="PANTHER" id="PTHR43442">
    <property type="entry name" value="GLUCONOKINASE-RELATED"/>
    <property type="match status" value="1"/>
</dbReference>
<dbReference type="GO" id="GO:0005737">
    <property type="term" value="C:cytoplasm"/>
    <property type="evidence" value="ECO:0007669"/>
    <property type="project" value="TreeGrafter"/>
</dbReference>
<reference evidence="10 11" key="1">
    <citation type="submission" date="2020-05" db="EMBL/GenBank/DDBJ databases">
        <title>Genome Sequencing of Type Strains.</title>
        <authorList>
            <person name="Lemaire J.F."/>
            <person name="Inderbitzin P."/>
            <person name="Gregorio O.A."/>
            <person name="Collins S.B."/>
            <person name="Wespe N."/>
            <person name="Knight-Connoni V."/>
        </authorList>
    </citation>
    <scope>NUCLEOTIDE SEQUENCE [LARGE SCALE GENOMIC DNA]</scope>
    <source>
        <strain evidence="10 11">ATCC 25174</strain>
    </source>
</reference>
<keyword evidence="5 9" id="KW-0547">Nucleotide-binding</keyword>
<evidence type="ECO:0000256" key="4">
    <source>
        <dbReference type="ARBA" id="ARBA00022679"/>
    </source>
</evidence>
<evidence type="ECO:0000313" key="10">
    <source>
        <dbReference type="EMBL" id="NUU17251.1"/>
    </source>
</evidence>
<accession>A0A7Y6A037</accession>
<gene>
    <name evidence="10" type="ORF">HP550_08300</name>
</gene>
<evidence type="ECO:0000256" key="8">
    <source>
        <dbReference type="ARBA" id="ARBA00048090"/>
    </source>
</evidence>
<evidence type="ECO:0000256" key="6">
    <source>
        <dbReference type="ARBA" id="ARBA00022777"/>
    </source>
</evidence>
<dbReference type="Pfam" id="PF13671">
    <property type="entry name" value="AAA_33"/>
    <property type="match status" value="1"/>
</dbReference>
<dbReference type="GO" id="GO:0005524">
    <property type="term" value="F:ATP binding"/>
    <property type="evidence" value="ECO:0007669"/>
    <property type="project" value="UniProtKB-KW"/>
</dbReference>
<dbReference type="PANTHER" id="PTHR43442:SF3">
    <property type="entry name" value="GLUCONOKINASE-RELATED"/>
    <property type="match status" value="1"/>
</dbReference>
<dbReference type="SUPFAM" id="SSF52540">
    <property type="entry name" value="P-loop containing nucleoside triphosphate hydrolases"/>
    <property type="match status" value="1"/>
</dbReference>
<comment type="similarity">
    <text evidence="2 9">Belongs to the gluconokinase GntK/GntV family.</text>
</comment>
<comment type="catalytic activity">
    <reaction evidence="8 9">
        <text>D-gluconate + ATP = 6-phospho-D-gluconate + ADP + H(+)</text>
        <dbReference type="Rhea" id="RHEA:19433"/>
        <dbReference type="ChEBI" id="CHEBI:15378"/>
        <dbReference type="ChEBI" id="CHEBI:18391"/>
        <dbReference type="ChEBI" id="CHEBI:30616"/>
        <dbReference type="ChEBI" id="CHEBI:58759"/>
        <dbReference type="ChEBI" id="CHEBI:456216"/>
        <dbReference type="EC" id="2.7.1.12"/>
    </reaction>
</comment>
<comment type="caution">
    <text evidence="10">The sequence shown here is derived from an EMBL/GenBank/DDBJ whole genome shotgun (WGS) entry which is preliminary data.</text>
</comment>
<comment type="pathway">
    <text evidence="1">Carbohydrate acid metabolism.</text>
</comment>
<dbReference type="EMBL" id="JABMCI010000060">
    <property type="protein sequence ID" value="NUU17251.1"/>
    <property type="molecule type" value="Genomic_DNA"/>
</dbReference>
<dbReference type="GO" id="GO:0046316">
    <property type="term" value="F:gluconokinase activity"/>
    <property type="evidence" value="ECO:0007669"/>
    <property type="project" value="UniProtKB-EC"/>
</dbReference>
<name>A0A7Y6A037_9CELL</name>
<evidence type="ECO:0000256" key="9">
    <source>
        <dbReference type="RuleBase" id="RU363066"/>
    </source>
</evidence>
<evidence type="ECO:0000256" key="2">
    <source>
        <dbReference type="ARBA" id="ARBA00008420"/>
    </source>
</evidence>
<organism evidence="10 11">
    <name type="scientific">Cellulomonas humilata</name>
    <dbReference type="NCBI Taxonomy" id="144055"/>
    <lineage>
        <taxon>Bacteria</taxon>
        <taxon>Bacillati</taxon>
        <taxon>Actinomycetota</taxon>
        <taxon>Actinomycetes</taxon>
        <taxon>Micrococcales</taxon>
        <taxon>Cellulomonadaceae</taxon>
        <taxon>Cellulomonas</taxon>
    </lineage>
</organism>
<dbReference type="Gene3D" id="3.40.50.300">
    <property type="entry name" value="P-loop containing nucleotide triphosphate hydrolases"/>
    <property type="match status" value="1"/>
</dbReference>
<dbReference type="EC" id="2.7.1.12" evidence="3 9"/>
<dbReference type="GO" id="GO:0005975">
    <property type="term" value="P:carbohydrate metabolic process"/>
    <property type="evidence" value="ECO:0007669"/>
    <property type="project" value="InterPro"/>
</dbReference>
<dbReference type="AlphaFoldDB" id="A0A7Y6A037"/>
<keyword evidence="11" id="KW-1185">Reference proteome</keyword>